<dbReference type="GO" id="GO:0071978">
    <property type="term" value="P:bacterial-type flagellum-dependent swarming motility"/>
    <property type="evidence" value="ECO:0007669"/>
    <property type="project" value="TreeGrafter"/>
</dbReference>
<comment type="similarity">
    <text evidence="3 10">Belongs to the FliL family.</text>
</comment>
<proteinExistence type="inferred from homology"/>
<sequence length="170" mass="18359">MAKSEDAAQAPEGKVKGKGKLKLILMIVLGLLLAIGASVGGTWYIMHSSASKPAPAAETAANVKQPAIFEPMLPAFVANYNQNGRQRYLQVSMTLLARNQADLDALKVHMPVIRNNLVMLLSAQGFDSLVTPVGQEMLRQKVTASVQEVSQKELGKVAVEQVLFTNFVLQ</sequence>
<gene>
    <name evidence="12" type="ORF">SAMN04490205_4942</name>
    <name evidence="11" type="ORF">TU79_12065</name>
</gene>
<reference evidence="12 14" key="2">
    <citation type="submission" date="2016-10" db="EMBL/GenBank/DDBJ databases">
        <authorList>
            <person name="Varghese N."/>
            <person name="Submissions S."/>
        </authorList>
    </citation>
    <scope>NUCLEOTIDE SEQUENCE [LARGE SCALE GENOMIC DNA]</scope>
    <source>
        <strain evidence="12 14">BS3111</strain>
    </source>
</reference>
<evidence type="ECO:0000313" key="14">
    <source>
        <dbReference type="Proteomes" id="UP000183126"/>
    </source>
</evidence>
<keyword evidence="11" id="KW-0969">Cilium</keyword>
<dbReference type="EMBL" id="JYLK01000006">
    <property type="protein sequence ID" value="KRP60539.1"/>
    <property type="molecule type" value="Genomic_DNA"/>
</dbReference>
<dbReference type="Proteomes" id="UP000052019">
    <property type="component" value="Unassembled WGS sequence"/>
</dbReference>
<evidence type="ECO:0000256" key="5">
    <source>
        <dbReference type="ARBA" id="ARBA00022500"/>
    </source>
</evidence>
<dbReference type="PANTHER" id="PTHR35091">
    <property type="entry name" value="FLAGELLAR PROTEIN FLIL"/>
    <property type="match status" value="1"/>
</dbReference>
<evidence type="ECO:0000256" key="10">
    <source>
        <dbReference type="RuleBase" id="RU364125"/>
    </source>
</evidence>
<keyword evidence="5 10" id="KW-0145">Chemotaxis</keyword>
<feature type="transmembrane region" description="Helical" evidence="10">
    <location>
        <begin position="23"/>
        <end position="46"/>
    </location>
</feature>
<dbReference type="GO" id="GO:0006935">
    <property type="term" value="P:chemotaxis"/>
    <property type="evidence" value="ECO:0007669"/>
    <property type="project" value="UniProtKB-KW"/>
</dbReference>
<keyword evidence="14" id="KW-1185">Reference proteome</keyword>
<reference evidence="11 13" key="1">
    <citation type="submission" date="2015-02" db="EMBL/GenBank/DDBJ databases">
        <title>Two Pseudomonas sp. nov. isolated from raw milk.</title>
        <authorList>
            <person name="Wenning M."/>
            <person name="von Neubeck M."/>
            <person name="Huptas C."/>
            <person name="Scherer S."/>
        </authorList>
    </citation>
    <scope>NUCLEOTIDE SEQUENCE [LARGE SCALE GENOMIC DNA]</scope>
    <source>
        <strain evidence="11 13">DSM 14937</strain>
    </source>
</reference>
<protein>
    <recommendedName>
        <fullName evidence="10">Flagellar protein FliL</fullName>
    </recommendedName>
</protein>
<dbReference type="PANTHER" id="PTHR35091:SF2">
    <property type="entry name" value="FLAGELLAR PROTEIN FLIL"/>
    <property type="match status" value="1"/>
</dbReference>
<comment type="function">
    <text evidence="1 10">Controls the rotational direction of flagella during chemotaxis.</text>
</comment>
<evidence type="ECO:0000313" key="11">
    <source>
        <dbReference type="EMBL" id="KRP60539.1"/>
    </source>
</evidence>
<name>A0A0R2ZPU0_9PSED</name>
<keyword evidence="10" id="KW-0997">Cell inner membrane</keyword>
<dbReference type="Proteomes" id="UP000183126">
    <property type="component" value="Chromosome I"/>
</dbReference>
<dbReference type="OrthoDB" id="5616092at2"/>
<evidence type="ECO:0000256" key="2">
    <source>
        <dbReference type="ARBA" id="ARBA00004162"/>
    </source>
</evidence>
<evidence type="ECO:0000256" key="8">
    <source>
        <dbReference type="ARBA" id="ARBA00022989"/>
    </source>
</evidence>
<keyword evidence="9 10" id="KW-0472">Membrane</keyword>
<comment type="subcellular location">
    <subcellularLocation>
        <location evidence="10">Cell inner membrane</location>
    </subcellularLocation>
    <subcellularLocation>
        <location evidence="2">Cell membrane</location>
        <topology evidence="2">Single-pass membrane protein</topology>
    </subcellularLocation>
</comment>
<dbReference type="EMBL" id="LT629760">
    <property type="protein sequence ID" value="SDT14665.1"/>
    <property type="molecule type" value="Genomic_DNA"/>
</dbReference>
<dbReference type="Pfam" id="PF03748">
    <property type="entry name" value="FliL"/>
    <property type="match status" value="1"/>
</dbReference>
<evidence type="ECO:0000256" key="9">
    <source>
        <dbReference type="ARBA" id="ARBA00023136"/>
    </source>
</evidence>
<evidence type="ECO:0000313" key="13">
    <source>
        <dbReference type="Proteomes" id="UP000052019"/>
    </source>
</evidence>
<evidence type="ECO:0000256" key="7">
    <source>
        <dbReference type="ARBA" id="ARBA00022779"/>
    </source>
</evidence>
<dbReference type="NCBIfam" id="NF004285">
    <property type="entry name" value="PRK05696.1"/>
    <property type="match status" value="1"/>
</dbReference>
<dbReference type="PATRIC" id="fig|200450.4.peg.4445"/>
<keyword evidence="7 10" id="KW-0283">Flagellar rotation</keyword>
<evidence type="ECO:0000256" key="6">
    <source>
        <dbReference type="ARBA" id="ARBA00022692"/>
    </source>
</evidence>
<keyword evidence="11" id="KW-0282">Flagellum</keyword>
<keyword evidence="11" id="KW-0966">Cell projection</keyword>
<dbReference type="GO" id="GO:0009425">
    <property type="term" value="C:bacterial-type flagellum basal body"/>
    <property type="evidence" value="ECO:0007669"/>
    <property type="project" value="InterPro"/>
</dbReference>
<dbReference type="RefSeq" id="WP_057008170.1">
    <property type="nucleotide sequence ID" value="NZ_JYLK01000006.1"/>
</dbReference>
<evidence type="ECO:0000256" key="4">
    <source>
        <dbReference type="ARBA" id="ARBA00022475"/>
    </source>
</evidence>
<keyword evidence="6 10" id="KW-0812">Transmembrane</keyword>
<evidence type="ECO:0000256" key="3">
    <source>
        <dbReference type="ARBA" id="ARBA00008281"/>
    </source>
</evidence>
<dbReference type="InterPro" id="IPR005503">
    <property type="entry name" value="FliL"/>
</dbReference>
<keyword evidence="8 10" id="KW-1133">Transmembrane helix</keyword>
<organism evidence="11 13">
    <name type="scientific">Pseudomonas trivialis</name>
    <dbReference type="NCBI Taxonomy" id="200450"/>
    <lineage>
        <taxon>Bacteria</taxon>
        <taxon>Pseudomonadati</taxon>
        <taxon>Pseudomonadota</taxon>
        <taxon>Gammaproteobacteria</taxon>
        <taxon>Pseudomonadales</taxon>
        <taxon>Pseudomonadaceae</taxon>
        <taxon>Pseudomonas</taxon>
    </lineage>
</organism>
<accession>A0A0R2ZPU0</accession>
<dbReference type="GO" id="GO:0005886">
    <property type="term" value="C:plasma membrane"/>
    <property type="evidence" value="ECO:0007669"/>
    <property type="project" value="UniProtKB-SubCell"/>
</dbReference>
<evidence type="ECO:0000256" key="1">
    <source>
        <dbReference type="ARBA" id="ARBA00002254"/>
    </source>
</evidence>
<dbReference type="AlphaFoldDB" id="A0A0R2ZPU0"/>
<evidence type="ECO:0000313" key="12">
    <source>
        <dbReference type="EMBL" id="SDT14665.1"/>
    </source>
</evidence>
<keyword evidence="4" id="KW-1003">Cell membrane</keyword>